<dbReference type="AlphaFoldDB" id="A0A150L3G5"/>
<sequence length="58" mass="6751">MRKLAWARIWEGSKVGRSTSQETCLAWLRFMFSGEREDETMVEKGFPCPFYAVVSSTR</sequence>
<accession>A0A150L3G5</accession>
<comment type="caution">
    <text evidence="1">The sequence shown here is derived from an EMBL/GenBank/DDBJ whole genome shotgun (WGS) entry which is preliminary data.</text>
</comment>
<dbReference type="STRING" id="81408.B4119_0625"/>
<evidence type="ECO:0000313" key="2">
    <source>
        <dbReference type="Proteomes" id="UP000075455"/>
    </source>
</evidence>
<organism evidence="1 2">
    <name type="scientific">Saccharococcus caldoxylosilyticus</name>
    <dbReference type="NCBI Taxonomy" id="81408"/>
    <lineage>
        <taxon>Bacteria</taxon>
        <taxon>Bacillati</taxon>
        <taxon>Bacillota</taxon>
        <taxon>Bacilli</taxon>
        <taxon>Bacillales</taxon>
        <taxon>Anoxybacillaceae</taxon>
        <taxon>Saccharococcus</taxon>
    </lineage>
</organism>
<dbReference type="EMBL" id="LQYS01000123">
    <property type="protein sequence ID" value="KYD06840.1"/>
    <property type="molecule type" value="Genomic_DNA"/>
</dbReference>
<evidence type="ECO:0000313" key="1">
    <source>
        <dbReference type="EMBL" id="KYD06840.1"/>
    </source>
</evidence>
<protein>
    <submittedName>
        <fullName evidence="1">Uncharacterized protein</fullName>
    </submittedName>
</protein>
<dbReference type="Proteomes" id="UP000075455">
    <property type="component" value="Unassembled WGS sequence"/>
</dbReference>
<proteinExistence type="predicted"/>
<name>A0A150L3G5_9BACL</name>
<reference evidence="1 2" key="1">
    <citation type="submission" date="2016-01" db="EMBL/GenBank/DDBJ databases">
        <title>Draft Genome Sequences of Seven Thermophilic Sporeformers Isolated from Foods.</title>
        <authorList>
            <person name="Berendsen E.M."/>
            <person name="Wells-Bennik M.H."/>
            <person name="Krawcyk A.O."/>
            <person name="De Jong A."/>
            <person name="Holsappel S."/>
            <person name="Eijlander R.T."/>
            <person name="Kuipers O.P."/>
        </authorList>
    </citation>
    <scope>NUCLEOTIDE SEQUENCE [LARGE SCALE GENOMIC DNA]</scope>
    <source>
        <strain evidence="1 2">B4119</strain>
    </source>
</reference>
<gene>
    <name evidence="1" type="ORF">B4119_0625</name>
</gene>